<dbReference type="InterPro" id="IPR028919">
    <property type="entry name" value="Viral_movement"/>
</dbReference>
<accession>A0A7T5QZ72</accession>
<reference evidence="2" key="1">
    <citation type="submission" date="2020-11" db="EMBL/GenBank/DDBJ databases">
        <authorList>
            <person name="Bejerman N."/>
        </authorList>
    </citation>
    <scope>NUCLEOTIDE SEQUENCE</scope>
    <source>
        <strain evidence="2">Gymna</strain>
    </source>
</reference>
<organism evidence="2">
    <name type="scientific">Gymnadenia betaflexivirus 1</name>
    <dbReference type="NCBI Taxonomy" id="2794403"/>
    <lineage>
        <taxon>Viruses</taxon>
        <taxon>Riboviria</taxon>
        <taxon>Orthornavirae</taxon>
        <taxon>Kitrinoviricota</taxon>
        <taxon>Alsuviricetes</taxon>
        <taxon>Tymovirales</taxon>
        <taxon>Betaflexiviridae</taxon>
    </lineage>
</organism>
<feature type="region of interest" description="Disordered" evidence="1">
    <location>
        <begin position="340"/>
        <end position="373"/>
    </location>
</feature>
<protein>
    <submittedName>
        <fullName evidence="2">MP</fullName>
    </submittedName>
</protein>
<evidence type="ECO:0000313" key="2">
    <source>
        <dbReference type="EMBL" id="QQG34592.1"/>
    </source>
</evidence>
<feature type="compositionally biased region" description="Basic and acidic residues" evidence="1">
    <location>
        <begin position="346"/>
        <end position="357"/>
    </location>
</feature>
<dbReference type="Pfam" id="PF01107">
    <property type="entry name" value="MP"/>
    <property type="match status" value="1"/>
</dbReference>
<evidence type="ECO:0000256" key="1">
    <source>
        <dbReference type="SAM" id="MobiDB-lite"/>
    </source>
</evidence>
<name>A0A7T5QZ72_9VIRU</name>
<dbReference type="EMBL" id="MW328732">
    <property type="protein sequence ID" value="QQG34592.1"/>
    <property type="molecule type" value="Genomic_RNA"/>
</dbReference>
<feature type="compositionally biased region" description="Polar residues" evidence="1">
    <location>
        <begin position="359"/>
        <end position="373"/>
    </location>
</feature>
<proteinExistence type="predicted"/>
<sequence length="373" mass="41229">MSIVKVNEFVKTYNSGKKGVDCVHTDCVYTDSGFTSGEFLDVVQRNECSISVKCAKPGGNIITGVPIIYRDTIELEKRKGKFKWINLGAIPISIHKLGYYDTESTTGTVFIVDGRKRGGKCVVKAYDFDITKKPAHFIFAPNANFDLHDELLIRACEIYVSFNDNIYAEGACPFGLEIGAIFRLSNALNCLHRAGEIENGEFGGSHQAIFNTIGWDTKKHEDAHGMYNQEIFKSGLFLAEPIGVPKIVEGKRRNKLPFCKKQRGPSKYLDYVVKGNQLEEAGSSCGPVRSGQESFDEFRVSCKLLDNTSRTSFSNGFGRTAGTESSTNCERLGVFERGLHGPAKHKSTEIQKEDATEKSFCSSSEGTDAWNAN</sequence>